<dbReference type="Pfam" id="PF00098">
    <property type="entry name" value="zf-CCHC"/>
    <property type="match status" value="1"/>
</dbReference>
<keyword evidence="5" id="KW-1185">Reference proteome</keyword>
<organism evidence="4 5">
    <name type="scientific">Trifolium medium</name>
    <dbReference type="NCBI Taxonomy" id="97028"/>
    <lineage>
        <taxon>Eukaryota</taxon>
        <taxon>Viridiplantae</taxon>
        <taxon>Streptophyta</taxon>
        <taxon>Embryophyta</taxon>
        <taxon>Tracheophyta</taxon>
        <taxon>Spermatophyta</taxon>
        <taxon>Magnoliopsida</taxon>
        <taxon>eudicotyledons</taxon>
        <taxon>Gunneridae</taxon>
        <taxon>Pentapetalae</taxon>
        <taxon>rosids</taxon>
        <taxon>fabids</taxon>
        <taxon>Fabales</taxon>
        <taxon>Fabaceae</taxon>
        <taxon>Papilionoideae</taxon>
        <taxon>50 kb inversion clade</taxon>
        <taxon>NPAAA clade</taxon>
        <taxon>Hologalegina</taxon>
        <taxon>IRL clade</taxon>
        <taxon>Trifolieae</taxon>
        <taxon>Trifolium</taxon>
    </lineage>
</organism>
<dbReference type="InterPro" id="IPR036875">
    <property type="entry name" value="Znf_CCHC_sf"/>
</dbReference>
<protein>
    <submittedName>
        <fullName evidence="4">Cellular nucleic acid-binding protein</fullName>
    </submittedName>
</protein>
<feature type="non-terminal residue" evidence="4">
    <location>
        <position position="1"/>
    </location>
</feature>
<feature type="domain" description="CCHC-type" evidence="3">
    <location>
        <begin position="58"/>
        <end position="73"/>
    </location>
</feature>
<dbReference type="AlphaFoldDB" id="A0A392UKQ8"/>
<dbReference type="Proteomes" id="UP000265520">
    <property type="component" value="Unassembled WGS sequence"/>
</dbReference>
<accession>A0A392UKQ8</accession>
<keyword evidence="1" id="KW-0479">Metal-binding</keyword>
<dbReference type="GO" id="GO:0003676">
    <property type="term" value="F:nucleic acid binding"/>
    <property type="evidence" value="ECO:0007669"/>
    <property type="project" value="InterPro"/>
</dbReference>
<dbReference type="InterPro" id="IPR001878">
    <property type="entry name" value="Znf_CCHC"/>
</dbReference>
<feature type="compositionally biased region" description="Basic and acidic residues" evidence="2">
    <location>
        <begin position="43"/>
        <end position="53"/>
    </location>
</feature>
<evidence type="ECO:0000313" key="5">
    <source>
        <dbReference type="Proteomes" id="UP000265520"/>
    </source>
</evidence>
<feature type="region of interest" description="Disordered" evidence="2">
    <location>
        <begin position="20"/>
        <end position="58"/>
    </location>
</feature>
<dbReference type="GO" id="GO:0008270">
    <property type="term" value="F:zinc ion binding"/>
    <property type="evidence" value="ECO:0007669"/>
    <property type="project" value="UniProtKB-KW"/>
</dbReference>
<reference evidence="4 5" key="1">
    <citation type="journal article" date="2018" name="Front. Plant Sci.">
        <title>Red Clover (Trifolium pratense) and Zigzag Clover (T. medium) - A Picture of Genomic Similarities and Differences.</title>
        <authorList>
            <person name="Dluhosova J."/>
            <person name="Istvanek J."/>
            <person name="Nedelnik J."/>
            <person name="Repkova J."/>
        </authorList>
    </citation>
    <scope>NUCLEOTIDE SEQUENCE [LARGE SCALE GENOMIC DNA]</scope>
    <source>
        <strain evidence="5">cv. 10/8</strain>
        <tissue evidence="4">Leaf</tissue>
    </source>
</reference>
<name>A0A392UKQ8_9FABA</name>
<evidence type="ECO:0000259" key="3">
    <source>
        <dbReference type="PROSITE" id="PS50158"/>
    </source>
</evidence>
<dbReference type="EMBL" id="LXQA010815342">
    <property type="protein sequence ID" value="MCI72325.1"/>
    <property type="molecule type" value="Genomic_DNA"/>
</dbReference>
<evidence type="ECO:0000256" key="2">
    <source>
        <dbReference type="SAM" id="MobiDB-lite"/>
    </source>
</evidence>
<evidence type="ECO:0000313" key="4">
    <source>
        <dbReference type="EMBL" id="MCI72325.1"/>
    </source>
</evidence>
<evidence type="ECO:0000256" key="1">
    <source>
        <dbReference type="PROSITE-ProRule" id="PRU00047"/>
    </source>
</evidence>
<feature type="non-terminal residue" evidence="4">
    <location>
        <position position="76"/>
    </location>
</feature>
<dbReference type="PROSITE" id="PS50158">
    <property type="entry name" value="ZF_CCHC"/>
    <property type="match status" value="1"/>
</dbReference>
<dbReference type="SUPFAM" id="SSF57756">
    <property type="entry name" value="Retrovirus zinc finger-like domains"/>
    <property type="match status" value="1"/>
</dbReference>
<comment type="caution">
    <text evidence="4">The sequence shown here is derived from an EMBL/GenBank/DDBJ whole genome shotgun (WGS) entry which is preliminary data.</text>
</comment>
<proteinExistence type="predicted"/>
<dbReference type="Gene3D" id="4.10.60.10">
    <property type="entry name" value="Zinc finger, CCHC-type"/>
    <property type="match status" value="1"/>
</dbReference>
<sequence>TLVNKSRICDEDGRAKTNYYKDVNENKRKGQDRAKPYGNKNKKSGESNGERKKGGGNCYKCGEAGHKIAECPQKED</sequence>
<keyword evidence="1" id="KW-0862">Zinc</keyword>
<keyword evidence="1" id="KW-0863">Zinc-finger</keyword>
<feature type="compositionally biased region" description="Basic and acidic residues" evidence="2">
    <location>
        <begin position="22"/>
        <end position="35"/>
    </location>
</feature>
<dbReference type="SMART" id="SM00343">
    <property type="entry name" value="ZnF_C2HC"/>
    <property type="match status" value="1"/>
</dbReference>